<dbReference type="Gene3D" id="3.90.1210.10">
    <property type="entry name" value="Antifreeze-like/N-acetylneuraminic acid synthase C-terminal domain"/>
    <property type="match status" value="1"/>
</dbReference>
<dbReference type="RefSeq" id="WP_205186475.1">
    <property type="nucleotide sequence ID" value="NZ_JAFBFC010000003.1"/>
</dbReference>
<dbReference type="InterPro" id="IPR013785">
    <property type="entry name" value="Aldolase_TIM"/>
</dbReference>
<dbReference type="Proteomes" id="UP000809829">
    <property type="component" value="Unassembled WGS sequence"/>
</dbReference>
<dbReference type="NCBIfam" id="TIGR03569">
    <property type="entry name" value="NeuB_NnaB"/>
    <property type="match status" value="1"/>
</dbReference>
<sequence length="345" mass="38504">MSLSSIIHPNNPTFIIAEIGVNHNGSMTLAKELIDAAVYAGADAVKFQMFHTEELTTAQADLADYQKKTNENNQYDMLKKLELSGSEFAELKAYCDQKHILFLATPFDIQSVDFLDQLGMSMFKVGSGDLTNFPLLKRIAQTNKPMILSTGMSTTDEIDHTLSYLTSLNPTMSISILHCTSSYPAPESQLNLRVISEYIKRYPHVIGYSDHSVGIHVPIAATALGAKMIEKHLTLDRSLPGPDHAASITAQECKRMVECIRLTEQALGTRKKELTEDEKAIKPLVRRGLYMREDVAIDTVLTEKHLIALRPLASIEANQLENVIGKVVKTAKKKHEPLQWSDFYE</sequence>
<dbReference type="PANTHER" id="PTHR42966:SF1">
    <property type="entry name" value="SIALIC ACID SYNTHASE"/>
    <property type="match status" value="1"/>
</dbReference>
<gene>
    <name evidence="3" type="ORF">JOC83_001867</name>
</gene>
<comment type="caution">
    <text evidence="3">The sequence shown here is derived from an EMBL/GenBank/DDBJ whole genome shotgun (WGS) entry which is preliminary data.</text>
</comment>
<dbReference type="InterPro" id="IPR036732">
    <property type="entry name" value="AFP_Neu5c_C_sf"/>
</dbReference>
<dbReference type="SUPFAM" id="SSF51569">
    <property type="entry name" value="Aldolase"/>
    <property type="match status" value="1"/>
</dbReference>
<accession>A0ABS2QU72</accession>
<dbReference type="InterPro" id="IPR013132">
    <property type="entry name" value="PseI/NeuA/B-like_N"/>
</dbReference>
<evidence type="ECO:0000259" key="2">
    <source>
        <dbReference type="Pfam" id="PF08666"/>
    </source>
</evidence>
<organism evidence="3 4">
    <name type="scientific">Priestia iocasae</name>
    <dbReference type="NCBI Taxonomy" id="2291674"/>
    <lineage>
        <taxon>Bacteria</taxon>
        <taxon>Bacillati</taxon>
        <taxon>Bacillota</taxon>
        <taxon>Bacilli</taxon>
        <taxon>Bacillales</taxon>
        <taxon>Bacillaceae</taxon>
        <taxon>Priestia</taxon>
    </lineage>
</organism>
<dbReference type="InterPro" id="IPR057736">
    <property type="entry name" value="SAF_PseI/NeuA/NeuB"/>
</dbReference>
<feature type="domain" description="PseI/NeuA/B-like" evidence="1">
    <location>
        <begin position="33"/>
        <end position="272"/>
    </location>
</feature>
<dbReference type="InterPro" id="IPR051690">
    <property type="entry name" value="PseI-like"/>
</dbReference>
<dbReference type="SUPFAM" id="SSF51269">
    <property type="entry name" value="AFP III-like domain"/>
    <property type="match status" value="1"/>
</dbReference>
<dbReference type="Gene3D" id="3.20.20.70">
    <property type="entry name" value="Aldolase class I"/>
    <property type="match status" value="1"/>
</dbReference>
<reference evidence="3 4" key="1">
    <citation type="submission" date="2021-01" db="EMBL/GenBank/DDBJ databases">
        <title>Genomic Encyclopedia of Type Strains, Phase IV (KMG-IV): sequencing the most valuable type-strain genomes for metagenomic binning, comparative biology and taxonomic classification.</title>
        <authorList>
            <person name="Goeker M."/>
        </authorList>
    </citation>
    <scope>NUCLEOTIDE SEQUENCE [LARGE SCALE GENOMIC DNA]</scope>
    <source>
        <strain evidence="3 4">DSM 104297</strain>
    </source>
</reference>
<dbReference type="InterPro" id="IPR020007">
    <property type="entry name" value="NeuB/NeuA"/>
</dbReference>
<evidence type="ECO:0000259" key="1">
    <source>
        <dbReference type="Pfam" id="PF03102"/>
    </source>
</evidence>
<evidence type="ECO:0000313" key="3">
    <source>
        <dbReference type="EMBL" id="MBM7703020.1"/>
    </source>
</evidence>
<dbReference type="CDD" id="cd11615">
    <property type="entry name" value="SAF_NeuB_like"/>
    <property type="match status" value="1"/>
</dbReference>
<dbReference type="PANTHER" id="PTHR42966">
    <property type="entry name" value="N-ACETYLNEURAMINATE SYNTHASE"/>
    <property type="match status" value="1"/>
</dbReference>
<keyword evidence="4" id="KW-1185">Reference proteome</keyword>
<dbReference type="InterPro" id="IPR013974">
    <property type="entry name" value="SAF"/>
</dbReference>
<protein>
    <submittedName>
        <fullName evidence="3">N-acetylneuraminate synthase</fullName>
    </submittedName>
</protein>
<name>A0ABS2QU72_9BACI</name>
<evidence type="ECO:0000313" key="4">
    <source>
        <dbReference type="Proteomes" id="UP000809829"/>
    </source>
</evidence>
<dbReference type="Pfam" id="PF08666">
    <property type="entry name" value="SAF"/>
    <property type="match status" value="1"/>
</dbReference>
<dbReference type="Pfam" id="PF03102">
    <property type="entry name" value="NeuB"/>
    <property type="match status" value="1"/>
</dbReference>
<proteinExistence type="predicted"/>
<feature type="domain" description="SAF" evidence="2">
    <location>
        <begin position="287"/>
        <end position="343"/>
    </location>
</feature>
<dbReference type="EMBL" id="JAFBFC010000003">
    <property type="protein sequence ID" value="MBM7703020.1"/>
    <property type="molecule type" value="Genomic_DNA"/>
</dbReference>